<sequence>MTGNRVPLFRRARVVKKSSKEPGVSTGSVFQPAAAQTSISVSEKRPALIETRPKLFSKRQNSIAHKVFDELPRLASSGFQITEASNLWKKLDAFCASHPLLLEWIGKDYESIKDPLEVHGALTRHLIRIIPSSLLSFFLSPWVKELKEDNERLKVASTIAIKEKKEETAQAFAEIKKHDALQARFTRLEGERFDISQKLERLQLVHNHATKKVGELQQRAKVAEEALPQRIQEAIYDYERSEEFHVEAVKKQLTAFVAVPRHKGM</sequence>
<dbReference type="EMBL" id="BAABME010011563">
    <property type="protein sequence ID" value="GAA0183966.1"/>
    <property type="molecule type" value="Genomic_DNA"/>
</dbReference>
<evidence type="ECO:0000256" key="1">
    <source>
        <dbReference type="SAM" id="Coils"/>
    </source>
</evidence>
<organism evidence="2 3">
    <name type="scientific">Lithospermum erythrorhizon</name>
    <name type="common">Purple gromwell</name>
    <name type="synonym">Lithospermum officinale var. erythrorhizon</name>
    <dbReference type="NCBI Taxonomy" id="34254"/>
    <lineage>
        <taxon>Eukaryota</taxon>
        <taxon>Viridiplantae</taxon>
        <taxon>Streptophyta</taxon>
        <taxon>Embryophyta</taxon>
        <taxon>Tracheophyta</taxon>
        <taxon>Spermatophyta</taxon>
        <taxon>Magnoliopsida</taxon>
        <taxon>eudicotyledons</taxon>
        <taxon>Gunneridae</taxon>
        <taxon>Pentapetalae</taxon>
        <taxon>asterids</taxon>
        <taxon>lamiids</taxon>
        <taxon>Boraginales</taxon>
        <taxon>Boraginaceae</taxon>
        <taxon>Boraginoideae</taxon>
        <taxon>Lithospermeae</taxon>
        <taxon>Lithospermum</taxon>
    </lineage>
</organism>
<keyword evidence="3" id="KW-1185">Reference proteome</keyword>
<evidence type="ECO:0000313" key="2">
    <source>
        <dbReference type="EMBL" id="GAA0183966.1"/>
    </source>
</evidence>
<dbReference type="AlphaFoldDB" id="A0AAV3RQF6"/>
<comment type="caution">
    <text evidence="2">The sequence shown here is derived from an EMBL/GenBank/DDBJ whole genome shotgun (WGS) entry which is preliminary data.</text>
</comment>
<dbReference type="Proteomes" id="UP001454036">
    <property type="component" value="Unassembled WGS sequence"/>
</dbReference>
<proteinExistence type="predicted"/>
<evidence type="ECO:0000313" key="3">
    <source>
        <dbReference type="Proteomes" id="UP001454036"/>
    </source>
</evidence>
<accession>A0AAV3RQF6</accession>
<gene>
    <name evidence="2" type="ORF">LIER_31289</name>
</gene>
<keyword evidence="1" id="KW-0175">Coiled coil</keyword>
<feature type="coiled-coil region" evidence="1">
    <location>
        <begin position="199"/>
        <end position="226"/>
    </location>
</feature>
<reference evidence="2 3" key="1">
    <citation type="submission" date="2024-01" db="EMBL/GenBank/DDBJ databases">
        <title>The complete chloroplast genome sequence of Lithospermum erythrorhizon: insights into the phylogenetic relationship among Boraginaceae species and the maternal lineages of purple gromwells.</title>
        <authorList>
            <person name="Okada T."/>
            <person name="Watanabe K."/>
        </authorList>
    </citation>
    <scope>NUCLEOTIDE SEQUENCE [LARGE SCALE GENOMIC DNA]</scope>
</reference>
<name>A0AAV3RQF6_LITER</name>
<protein>
    <submittedName>
        <fullName evidence="2">Uncharacterized protein</fullName>
    </submittedName>
</protein>